<sequence length="57" mass="5824">MRAVASPAEVPSGVPGKGRATPFGIPVVPLEYNMSVPSTMSDSGTEEAESTVDSNES</sequence>
<name>A0A6J6AH06_9ZZZZ</name>
<feature type="region of interest" description="Disordered" evidence="1">
    <location>
        <begin position="1"/>
        <end position="21"/>
    </location>
</feature>
<dbReference type="AlphaFoldDB" id="A0A6J6AH06"/>
<gene>
    <name evidence="2" type="ORF">UFOPK4179_00655</name>
</gene>
<protein>
    <submittedName>
        <fullName evidence="2">Unannotated protein</fullName>
    </submittedName>
</protein>
<feature type="compositionally biased region" description="Acidic residues" evidence="1">
    <location>
        <begin position="44"/>
        <end position="57"/>
    </location>
</feature>
<dbReference type="EMBL" id="CAETWZ010000049">
    <property type="protein sequence ID" value="CAB4367864.1"/>
    <property type="molecule type" value="Genomic_DNA"/>
</dbReference>
<evidence type="ECO:0000313" key="2">
    <source>
        <dbReference type="EMBL" id="CAB4367864.1"/>
    </source>
</evidence>
<accession>A0A6J6AH06</accession>
<feature type="region of interest" description="Disordered" evidence="1">
    <location>
        <begin position="36"/>
        <end position="57"/>
    </location>
</feature>
<reference evidence="2" key="1">
    <citation type="submission" date="2020-05" db="EMBL/GenBank/DDBJ databases">
        <authorList>
            <person name="Chiriac C."/>
            <person name="Salcher M."/>
            <person name="Ghai R."/>
            <person name="Kavagutti S V."/>
        </authorList>
    </citation>
    <scope>NUCLEOTIDE SEQUENCE</scope>
</reference>
<proteinExistence type="predicted"/>
<evidence type="ECO:0000256" key="1">
    <source>
        <dbReference type="SAM" id="MobiDB-lite"/>
    </source>
</evidence>
<organism evidence="2">
    <name type="scientific">freshwater metagenome</name>
    <dbReference type="NCBI Taxonomy" id="449393"/>
    <lineage>
        <taxon>unclassified sequences</taxon>
        <taxon>metagenomes</taxon>
        <taxon>ecological metagenomes</taxon>
    </lineage>
</organism>